<keyword evidence="1" id="KW-0614">Plasmid</keyword>
<dbReference type="OrthoDB" id="4269933at2"/>
<proteinExistence type="predicted"/>
<accession>A0A1E5NXV1</accession>
<evidence type="ECO:0000313" key="1">
    <source>
        <dbReference type="EMBL" id="OEJ21070.1"/>
    </source>
</evidence>
<reference evidence="1 2" key="1">
    <citation type="submission" date="2016-08" db="EMBL/GenBank/DDBJ databases">
        <title>The complete genome of Streptomyces subrutilus 10-1-1.</title>
        <authorList>
            <person name="Chen X."/>
        </authorList>
    </citation>
    <scope>NUCLEOTIDE SEQUENCE [LARGE SCALE GENOMIC DNA]</scope>
    <source>
        <strain evidence="1 2">10-1-1</strain>
        <plasmid evidence="2">pacmp1</plasmid>
    </source>
</reference>
<name>A0A1E5NXV1_9ACTN</name>
<protein>
    <submittedName>
        <fullName evidence="1">Uncharacterized protein</fullName>
    </submittedName>
</protein>
<dbReference type="AlphaFoldDB" id="A0A1E5NXV1"/>
<gene>
    <name evidence="1" type="ORF">BGK67_34825</name>
</gene>
<geneLocation type="plasmid" evidence="2">
    <name>pacmp1</name>
</geneLocation>
<keyword evidence="2" id="KW-1185">Reference proteome</keyword>
<dbReference type="RefSeq" id="WP_069917958.1">
    <property type="nucleotide sequence ID" value="NZ_CM007203.1"/>
</dbReference>
<sequence length="80" mass="9013">MPRPCFPDDLLQLELDVMRTYEHLAQQPRPDTAALRRRLIAVSWALAAHPYWAEPGRSPAARVALRRQARAQSDAPAVKA</sequence>
<organism evidence="1 2">
    <name type="scientific">Streptomyces subrutilus</name>
    <dbReference type="NCBI Taxonomy" id="36818"/>
    <lineage>
        <taxon>Bacteria</taxon>
        <taxon>Bacillati</taxon>
        <taxon>Actinomycetota</taxon>
        <taxon>Actinomycetes</taxon>
        <taxon>Kitasatosporales</taxon>
        <taxon>Streptomycetaceae</taxon>
        <taxon>Streptomyces</taxon>
    </lineage>
</organism>
<evidence type="ECO:0000313" key="2">
    <source>
        <dbReference type="Proteomes" id="UP000095705"/>
    </source>
</evidence>
<dbReference type="Proteomes" id="UP000095705">
    <property type="component" value="Plasmid pACMP1"/>
</dbReference>
<dbReference type="EMBL" id="MEHK01000005">
    <property type="protein sequence ID" value="OEJ21070.1"/>
    <property type="molecule type" value="Genomic_DNA"/>
</dbReference>
<comment type="caution">
    <text evidence="1">The sequence shown here is derived from an EMBL/GenBank/DDBJ whole genome shotgun (WGS) entry which is preliminary data.</text>
</comment>